<reference evidence="8 9" key="1">
    <citation type="submission" date="2018-09" db="EMBL/GenBank/DDBJ databases">
        <title>Complete genome sequence of Euzebya sp. DY32-46 isolated from seawater of Pacific Ocean.</title>
        <authorList>
            <person name="Xu L."/>
            <person name="Wu Y.-H."/>
            <person name="Xu X.-W."/>
        </authorList>
    </citation>
    <scope>NUCLEOTIDE SEQUENCE [LARGE SCALE GENOMIC DNA]</scope>
    <source>
        <strain evidence="8 9">DY32-46</strain>
    </source>
</reference>
<sequence length="385" mass="41596">MTDLALAETSNSLFNVAFFVYLIAMIAYFFRLAFTRVSADGVQTSTVAGRRVGHFGLAVLLGGFAVHLTSFVMRGVAAGRVPWGNMYEYGSGIALLSIATALVVVQRRYGHLVGFVIAGSLLMMTTSLLLFTDAGPLVPALESYWLQIHVSAMMFSSSVFIVGFVATALYLVKDRAETKLARTSSFTGSTVGAARSATVTPRGEGDIEGRVADVDVDPEEVQVASATAQRDVLNPVLFPVIPFVGVLLFVLVVWRAPVPAMLAASVAALIGSSVWYAVPYLPPAAKLDNLAYRTTAFAFPLITFGIMCGAIWAEEAWGRYWGWDPKETGSFVTWVLYASYLHARSTYGWRGRRAAWVGVTAFTALLITYYAVNLFVVGLHSYAGV</sequence>
<proteinExistence type="predicted"/>
<keyword evidence="3" id="KW-0201">Cytochrome c-type biogenesis</keyword>
<dbReference type="NCBIfam" id="TIGR03144">
    <property type="entry name" value="cytochr_II_ccsB"/>
    <property type="match status" value="1"/>
</dbReference>
<accession>A0A346Y479</accession>
<feature type="transmembrane region" description="Helical" evidence="6">
    <location>
        <begin position="328"/>
        <end position="343"/>
    </location>
</feature>
<dbReference type="PANTHER" id="PTHR30071:SF1">
    <property type="entry name" value="CYTOCHROME B_B6 PROTEIN-RELATED"/>
    <property type="match status" value="1"/>
</dbReference>
<evidence type="ECO:0000256" key="3">
    <source>
        <dbReference type="ARBA" id="ARBA00022748"/>
    </source>
</evidence>
<dbReference type="InterPro" id="IPR017562">
    <property type="entry name" value="Cyt_c_biogenesis_CcsA"/>
</dbReference>
<dbReference type="RefSeq" id="WP_114593481.1">
    <property type="nucleotide sequence ID" value="NZ_CP031165.1"/>
</dbReference>
<feature type="transmembrane region" description="Helical" evidence="6">
    <location>
        <begin position="236"/>
        <end position="254"/>
    </location>
</feature>
<protein>
    <submittedName>
        <fullName evidence="8">Cytochrome c-type biogenesis protein CcsA/ResC</fullName>
    </submittedName>
</protein>
<evidence type="ECO:0000256" key="5">
    <source>
        <dbReference type="ARBA" id="ARBA00023136"/>
    </source>
</evidence>
<dbReference type="PANTHER" id="PTHR30071">
    <property type="entry name" value="HEME EXPORTER PROTEIN C"/>
    <property type="match status" value="1"/>
</dbReference>
<evidence type="ECO:0000313" key="9">
    <source>
        <dbReference type="Proteomes" id="UP000264006"/>
    </source>
</evidence>
<feature type="transmembrane region" description="Helical" evidence="6">
    <location>
        <begin position="112"/>
        <end position="132"/>
    </location>
</feature>
<evidence type="ECO:0000259" key="7">
    <source>
        <dbReference type="Pfam" id="PF01578"/>
    </source>
</evidence>
<evidence type="ECO:0000256" key="2">
    <source>
        <dbReference type="ARBA" id="ARBA00022692"/>
    </source>
</evidence>
<evidence type="ECO:0000256" key="4">
    <source>
        <dbReference type="ARBA" id="ARBA00022989"/>
    </source>
</evidence>
<evidence type="ECO:0000256" key="1">
    <source>
        <dbReference type="ARBA" id="ARBA00004141"/>
    </source>
</evidence>
<name>A0A346Y479_9ACTN</name>
<gene>
    <name evidence="8" type="ORF">DVS28_a4615</name>
</gene>
<feature type="transmembrane region" description="Helical" evidence="6">
    <location>
        <begin position="290"/>
        <end position="313"/>
    </location>
</feature>
<dbReference type="GO" id="GO:0005886">
    <property type="term" value="C:plasma membrane"/>
    <property type="evidence" value="ECO:0007669"/>
    <property type="project" value="TreeGrafter"/>
</dbReference>
<feature type="transmembrane region" description="Helical" evidence="6">
    <location>
        <begin position="355"/>
        <end position="379"/>
    </location>
</feature>
<dbReference type="AlphaFoldDB" id="A0A346Y479"/>
<dbReference type="OrthoDB" id="9814290at2"/>
<organism evidence="8 9">
    <name type="scientific">Euzebya pacifica</name>
    <dbReference type="NCBI Taxonomy" id="1608957"/>
    <lineage>
        <taxon>Bacteria</taxon>
        <taxon>Bacillati</taxon>
        <taxon>Actinomycetota</taxon>
        <taxon>Nitriliruptoria</taxon>
        <taxon>Euzebyales</taxon>
    </lineage>
</organism>
<evidence type="ECO:0000256" key="6">
    <source>
        <dbReference type="SAM" id="Phobius"/>
    </source>
</evidence>
<keyword evidence="9" id="KW-1185">Reference proteome</keyword>
<keyword evidence="2 6" id="KW-0812">Transmembrane</keyword>
<feature type="transmembrane region" description="Helical" evidence="6">
    <location>
        <begin position="260"/>
        <end position="278"/>
    </location>
</feature>
<dbReference type="EMBL" id="CP031165">
    <property type="protein sequence ID" value="AXV09276.1"/>
    <property type="molecule type" value="Genomic_DNA"/>
</dbReference>
<keyword evidence="5 6" id="KW-0472">Membrane</keyword>
<evidence type="ECO:0000313" key="8">
    <source>
        <dbReference type="EMBL" id="AXV09276.1"/>
    </source>
</evidence>
<dbReference type="Proteomes" id="UP000264006">
    <property type="component" value="Chromosome"/>
</dbReference>
<feature type="transmembrane region" description="Helical" evidence="6">
    <location>
        <begin position="89"/>
        <end position="105"/>
    </location>
</feature>
<feature type="transmembrane region" description="Helical" evidence="6">
    <location>
        <begin position="12"/>
        <end position="34"/>
    </location>
</feature>
<dbReference type="InterPro" id="IPR045062">
    <property type="entry name" value="Cyt_c_biogenesis_CcsA/CcmC"/>
</dbReference>
<dbReference type="Pfam" id="PF01578">
    <property type="entry name" value="Cytochrom_C_asm"/>
    <property type="match status" value="1"/>
</dbReference>
<keyword evidence="4 6" id="KW-1133">Transmembrane helix</keyword>
<feature type="transmembrane region" description="Helical" evidence="6">
    <location>
        <begin position="55"/>
        <end position="77"/>
    </location>
</feature>
<dbReference type="GO" id="GO:0020037">
    <property type="term" value="F:heme binding"/>
    <property type="evidence" value="ECO:0007669"/>
    <property type="project" value="InterPro"/>
</dbReference>
<feature type="domain" description="Cytochrome c assembly protein" evidence="7">
    <location>
        <begin position="97"/>
        <end position="380"/>
    </location>
</feature>
<dbReference type="GO" id="GO:0017004">
    <property type="term" value="P:cytochrome complex assembly"/>
    <property type="evidence" value="ECO:0007669"/>
    <property type="project" value="UniProtKB-KW"/>
</dbReference>
<dbReference type="KEGG" id="euz:DVS28_a4615"/>
<comment type="subcellular location">
    <subcellularLocation>
        <location evidence="1">Membrane</location>
        <topology evidence="1">Multi-pass membrane protein</topology>
    </subcellularLocation>
</comment>
<feature type="transmembrane region" description="Helical" evidence="6">
    <location>
        <begin position="144"/>
        <end position="172"/>
    </location>
</feature>
<dbReference type="InterPro" id="IPR002541">
    <property type="entry name" value="Cyt_c_assembly"/>
</dbReference>